<accession>A0A4P9W2L2</accession>
<name>A0A4P9W2L2_9FUNG</name>
<reference evidence="3" key="1">
    <citation type="journal article" date="2018" name="Nat. Microbiol.">
        <title>Leveraging single-cell genomics to expand the fungal tree of life.</title>
        <authorList>
            <person name="Ahrendt S.R."/>
            <person name="Quandt C.A."/>
            <person name="Ciobanu D."/>
            <person name="Clum A."/>
            <person name="Salamov A."/>
            <person name="Andreopoulos B."/>
            <person name="Cheng J.F."/>
            <person name="Woyke T."/>
            <person name="Pelin A."/>
            <person name="Henrissat B."/>
            <person name="Reynolds N.K."/>
            <person name="Benny G.L."/>
            <person name="Smith M.E."/>
            <person name="James T.Y."/>
            <person name="Grigoriev I.V."/>
        </authorList>
    </citation>
    <scope>NUCLEOTIDE SEQUENCE [LARGE SCALE GENOMIC DNA]</scope>
</reference>
<dbReference type="AlphaFoldDB" id="A0A4P9W2L2"/>
<proteinExistence type="predicted"/>
<dbReference type="EMBL" id="KZ998169">
    <property type="protein sequence ID" value="RKO86471.1"/>
    <property type="molecule type" value="Genomic_DNA"/>
</dbReference>
<evidence type="ECO:0000313" key="3">
    <source>
        <dbReference type="Proteomes" id="UP000269721"/>
    </source>
</evidence>
<protein>
    <submittedName>
        <fullName evidence="2">Uncharacterized protein</fullName>
    </submittedName>
</protein>
<gene>
    <name evidence="2" type="ORF">BDK51DRAFT_31551</name>
</gene>
<feature type="region of interest" description="Disordered" evidence="1">
    <location>
        <begin position="143"/>
        <end position="212"/>
    </location>
</feature>
<feature type="compositionally biased region" description="Acidic residues" evidence="1">
    <location>
        <begin position="192"/>
        <end position="202"/>
    </location>
</feature>
<dbReference type="Proteomes" id="UP000269721">
    <property type="component" value="Unassembled WGS sequence"/>
</dbReference>
<keyword evidence="3" id="KW-1185">Reference proteome</keyword>
<evidence type="ECO:0000313" key="2">
    <source>
        <dbReference type="EMBL" id="RKO86471.1"/>
    </source>
</evidence>
<sequence length="212" mass="22841">MYRVLWGGSGGEKRMSERVVGILGRSPTLWRSSAQLMPLTLGTASTMAQATGPPGLTPSTSVDLGVTPDLAPSASLVLIIPEAQTWREVVKQWVYGDADKQLYVPLKDRTEGMRDASEGGLASKFQQRKLIGENGEATARAAGKIYQKKGRKRRQQGDAGGGQEVAGQMEEDEAGEGGSRPSKHQRQRDAESEKEEVEEVEENANGMEAGLV</sequence>
<organism evidence="2 3">
    <name type="scientific">Blyttiomyces helicus</name>
    <dbReference type="NCBI Taxonomy" id="388810"/>
    <lineage>
        <taxon>Eukaryota</taxon>
        <taxon>Fungi</taxon>
        <taxon>Fungi incertae sedis</taxon>
        <taxon>Chytridiomycota</taxon>
        <taxon>Chytridiomycota incertae sedis</taxon>
        <taxon>Chytridiomycetes</taxon>
        <taxon>Chytridiomycetes incertae sedis</taxon>
        <taxon>Blyttiomyces</taxon>
    </lineage>
</organism>
<dbReference type="OrthoDB" id="164951at2759"/>
<evidence type="ECO:0000256" key="1">
    <source>
        <dbReference type="SAM" id="MobiDB-lite"/>
    </source>
</evidence>